<dbReference type="EMBL" id="CACVAP010000039">
    <property type="protein sequence ID" value="CAA6803386.1"/>
    <property type="molecule type" value="Genomic_DNA"/>
</dbReference>
<accession>A0A6S6SB20</accession>
<dbReference type="InterPro" id="IPR050807">
    <property type="entry name" value="TransReg_Diox_bact_type"/>
</dbReference>
<dbReference type="PANTHER" id="PTHR46797">
    <property type="entry name" value="HTH-TYPE TRANSCRIPTIONAL REGULATOR"/>
    <property type="match status" value="1"/>
</dbReference>
<sequence length="80" mass="9331">MEKNEEDLLTQLAKKIKIQRTRLNISQEKLAEKCDFDRTYISLLERGKRNPSYLSLKNLCIGLEIDLAEFLKEDVSDASR</sequence>
<keyword evidence="3" id="KW-0804">Transcription</keyword>
<evidence type="ECO:0000313" key="5">
    <source>
        <dbReference type="EMBL" id="CAA6803386.1"/>
    </source>
</evidence>
<reference evidence="5" key="1">
    <citation type="submission" date="2020-01" db="EMBL/GenBank/DDBJ databases">
        <authorList>
            <person name="Meier V. D."/>
            <person name="Meier V D."/>
        </authorList>
    </citation>
    <scope>NUCLEOTIDE SEQUENCE</scope>
    <source>
        <strain evidence="5">HLG_WM_MAG_06</strain>
    </source>
</reference>
<dbReference type="PANTHER" id="PTHR46797:SF23">
    <property type="entry name" value="HTH-TYPE TRANSCRIPTIONAL REGULATOR SUTR"/>
    <property type="match status" value="1"/>
</dbReference>
<dbReference type="CDD" id="cd00093">
    <property type="entry name" value="HTH_XRE"/>
    <property type="match status" value="1"/>
</dbReference>
<dbReference type="AlphaFoldDB" id="A0A6S6SB20"/>
<evidence type="ECO:0000256" key="1">
    <source>
        <dbReference type="ARBA" id="ARBA00023015"/>
    </source>
</evidence>
<keyword evidence="1" id="KW-0805">Transcription regulation</keyword>
<dbReference type="Pfam" id="PF01381">
    <property type="entry name" value="HTH_3"/>
    <property type="match status" value="1"/>
</dbReference>
<evidence type="ECO:0000256" key="3">
    <source>
        <dbReference type="ARBA" id="ARBA00023163"/>
    </source>
</evidence>
<dbReference type="PROSITE" id="PS50943">
    <property type="entry name" value="HTH_CROC1"/>
    <property type="match status" value="1"/>
</dbReference>
<proteinExistence type="predicted"/>
<protein>
    <recommendedName>
        <fullName evidence="4">HTH cro/C1-type domain-containing protein</fullName>
    </recommendedName>
</protein>
<dbReference type="GO" id="GO:0003677">
    <property type="term" value="F:DNA binding"/>
    <property type="evidence" value="ECO:0007669"/>
    <property type="project" value="UniProtKB-KW"/>
</dbReference>
<name>A0A6S6SB20_9BACT</name>
<feature type="domain" description="HTH cro/C1-type" evidence="4">
    <location>
        <begin position="16"/>
        <end position="70"/>
    </location>
</feature>
<dbReference type="GO" id="GO:0005829">
    <property type="term" value="C:cytosol"/>
    <property type="evidence" value="ECO:0007669"/>
    <property type="project" value="TreeGrafter"/>
</dbReference>
<dbReference type="InterPro" id="IPR010982">
    <property type="entry name" value="Lambda_DNA-bd_dom_sf"/>
</dbReference>
<evidence type="ECO:0000259" key="4">
    <source>
        <dbReference type="PROSITE" id="PS50943"/>
    </source>
</evidence>
<dbReference type="SMART" id="SM00530">
    <property type="entry name" value="HTH_XRE"/>
    <property type="match status" value="1"/>
</dbReference>
<dbReference type="GO" id="GO:0003700">
    <property type="term" value="F:DNA-binding transcription factor activity"/>
    <property type="evidence" value="ECO:0007669"/>
    <property type="project" value="TreeGrafter"/>
</dbReference>
<evidence type="ECO:0000256" key="2">
    <source>
        <dbReference type="ARBA" id="ARBA00023125"/>
    </source>
</evidence>
<organism evidence="5">
    <name type="scientific">uncultured Sulfurovum sp</name>
    <dbReference type="NCBI Taxonomy" id="269237"/>
    <lineage>
        <taxon>Bacteria</taxon>
        <taxon>Pseudomonadati</taxon>
        <taxon>Campylobacterota</taxon>
        <taxon>Epsilonproteobacteria</taxon>
        <taxon>Campylobacterales</taxon>
        <taxon>Sulfurovaceae</taxon>
        <taxon>Sulfurovum</taxon>
        <taxon>environmental samples</taxon>
    </lineage>
</organism>
<dbReference type="InterPro" id="IPR001387">
    <property type="entry name" value="Cro/C1-type_HTH"/>
</dbReference>
<dbReference type="SUPFAM" id="SSF47413">
    <property type="entry name" value="lambda repressor-like DNA-binding domains"/>
    <property type="match status" value="1"/>
</dbReference>
<dbReference type="Gene3D" id="1.10.260.40">
    <property type="entry name" value="lambda repressor-like DNA-binding domains"/>
    <property type="match status" value="1"/>
</dbReference>
<gene>
    <name evidence="5" type="ORF">HELGO_WM3495</name>
</gene>
<keyword evidence="2" id="KW-0238">DNA-binding</keyword>